<dbReference type="Pfam" id="PF00005">
    <property type="entry name" value="ABC_tran"/>
    <property type="match status" value="2"/>
</dbReference>
<dbReference type="InterPro" id="IPR003593">
    <property type="entry name" value="AAA+_ATPase"/>
</dbReference>
<feature type="compositionally biased region" description="Basic and acidic residues" evidence="9">
    <location>
        <begin position="1"/>
        <end position="20"/>
    </location>
</feature>
<dbReference type="GO" id="GO:0016020">
    <property type="term" value="C:membrane"/>
    <property type="evidence" value="ECO:0007669"/>
    <property type="project" value="UniProtKB-SubCell"/>
</dbReference>
<keyword evidence="4 10" id="KW-0812">Transmembrane</keyword>
<feature type="domain" description="ABC transporter" evidence="11">
    <location>
        <begin position="804"/>
        <end position="1050"/>
    </location>
</feature>
<name>A0A6A6DPL3_9PEZI</name>
<dbReference type="InterPro" id="IPR010929">
    <property type="entry name" value="PDR_CDR_ABC"/>
</dbReference>
<dbReference type="Proteomes" id="UP000800200">
    <property type="component" value="Unassembled WGS sequence"/>
</dbReference>
<feature type="transmembrane region" description="Helical" evidence="10">
    <location>
        <begin position="1163"/>
        <end position="1185"/>
    </location>
</feature>
<feature type="transmembrane region" description="Helical" evidence="10">
    <location>
        <begin position="586"/>
        <end position="608"/>
    </location>
</feature>
<feature type="transmembrane region" description="Helical" evidence="10">
    <location>
        <begin position="1130"/>
        <end position="1151"/>
    </location>
</feature>
<dbReference type="InterPro" id="IPR013525">
    <property type="entry name" value="ABC2_TM"/>
</dbReference>
<feature type="transmembrane region" description="Helical" evidence="10">
    <location>
        <begin position="726"/>
        <end position="743"/>
    </location>
</feature>
<protein>
    <submittedName>
        <fullName evidence="12">Putative ABC transporter</fullName>
    </submittedName>
</protein>
<comment type="similarity">
    <text evidence="2">Belongs to the ABC transporter superfamily. ABCG family. PDR (TC 3.A.1.205) subfamily.</text>
</comment>
<evidence type="ECO:0000256" key="10">
    <source>
        <dbReference type="SAM" id="Phobius"/>
    </source>
</evidence>
<evidence type="ECO:0000256" key="4">
    <source>
        <dbReference type="ARBA" id="ARBA00022692"/>
    </source>
</evidence>
<dbReference type="Gene3D" id="3.40.50.300">
    <property type="entry name" value="P-loop containing nucleotide triphosphate hydrolases"/>
    <property type="match status" value="2"/>
</dbReference>
<evidence type="ECO:0000256" key="2">
    <source>
        <dbReference type="ARBA" id="ARBA00006012"/>
    </source>
</evidence>
<evidence type="ECO:0000256" key="3">
    <source>
        <dbReference type="ARBA" id="ARBA00022448"/>
    </source>
</evidence>
<comment type="subcellular location">
    <subcellularLocation>
        <location evidence="1">Membrane</location>
        <topology evidence="1">Multi-pass membrane protein</topology>
    </subcellularLocation>
</comment>
<dbReference type="InterPro" id="IPR027417">
    <property type="entry name" value="P-loop_NTPase"/>
</dbReference>
<dbReference type="SMART" id="SM00382">
    <property type="entry name" value="AAA"/>
    <property type="match status" value="2"/>
</dbReference>
<feature type="region of interest" description="Disordered" evidence="9">
    <location>
        <begin position="1"/>
        <end position="22"/>
    </location>
</feature>
<evidence type="ECO:0000313" key="13">
    <source>
        <dbReference type="Proteomes" id="UP000800200"/>
    </source>
</evidence>
<evidence type="ECO:0000256" key="8">
    <source>
        <dbReference type="ARBA" id="ARBA00023136"/>
    </source>
</evidence>
<keyword evidence="8 10" id="KW-0472">Membrane</keyword>
<accession>A0A6A6DPL3</accession>
<sequence>MSESHNRDRSPTSCSADKDIGLGLLHPIPEPASYSANRASSADYLPSVAQTAGDTSAPLSEHGAGHTEENAQLEREIGHLARQITRRSTAAHGETNLFIRSWTKGLLRLEDSDPNIGPNRKAGVAFQNLSVFGYGDAIDYQKSVGNLPLQLFGLTHKLLGYGKRRIDILRDFEGLVEAGEMLMVLGPPGSGCSTLLKAIACEMKGIHMGDKSYVNYRGISKEQMLTYFRGEAIYTAENDVHFPMLSVGDTLAFAARARIPRYIPGGVPASKYAHHLRDVMMATFAISHTVNTRVGNDYVRGVSGGERKRVSIVEAGLSGAPLHCWDNSTRGPDSANAIEFCKNLRIATDLWEATAVVAIYQAPQSAYDLFDKVTVLYEGRQIYFGKITEARKYFEDLGFHCPDRQTTPDFLTSMTSSSERVVKAEFEDSVPRTSDEFAQRWRMSNARIPLGGGHYEEFAKSRRAQQAKSQRLGSPYTLSYVQQVKLWDPSFALSQLGGNFMMALVLGRALLFFALLLNAFGSVLEILTLYEQRPIVEKHIRYAFYHPSCEGISSMLTDLPYKMVNAVIFNLTLYFMANLRRHPGPFFIFCLVTFTATLAMSSLFRTIASVSTTMAQAMVPAALLVFGLVIYTGSIIPTDYMPSRSRWINYINPLGYAFESLMVNEFHNRLFDCSSYTPSGLHYENVTAAQRVCAVVGSTPNFNVVSGDAFIISSFKYYHSRKWRNIGILFGFWAFFTATYLIAVEFVTAKKTKGEVLIFRRTKHLQRSMNPPSDLEANGTEKSVPANMSGNNTSVVIERQGSVFHWQDVCYDIKIKGETRRILDNVDGWVRPGTLTALMGVSGAGKTTLLDVLATRVTTGVITGDMLVDGQQRDASFQRKTGYVQQQDVHLGTSTIREALKFSALLRQPASTPRKEMLPYVDEVIKLLDMEEYADAVIGVPGEGLNVEQRKRLTIGIELAAKSQLLLFLDEPTSKKLTRSGQAILCTIHQPSAMLFQRFDRLLLLAKGGKTVYFGDIGNNSSVIIDYFERNGAPKCPRSANPSEWMLEVIGSAPGVISSIDWFQTWRESREYQEVQKELSHFREAGVDPQRTKSIENFASHREFAAPFWLQWWEVQKRVAQQYWRTPSYIYSKASLCILSTLFIGFSFFCAANTLQGLQNQMYAVFMLMTLFGQLNEQIMPQFVTQRVLYETRERPSKIYSWQEIPWNTLMAAIIYCCWYYPIGLYRNAEPTNAVAERGFFMFLFIWAFMVSVSTFTHLVIAGIDSVDTGGNLSNICFSLCITFCGVLVAKDSLPGFWIFMYRISPFTYLVSGILATAVAGTKVVCAENEYVHFSALSGQTCGEYMVSYIARAGGYLQNPDSTDQCSFCRLSTTDAYLDRVGVHYSERWRNFGLMWIYFLLNIAGALIVHWLVRVPKTRQVQKA</sequence>
<dbReference type="GO" id="GO:0140359">
    <property type="term" value="F:ABC-type transporter activity"/>
    <property type="evidence" value="ECO:0007669"/>
    <property type="project" value="InterPro"/>
</dbReference>
<dbReference type="InterPro" id="IPR003439">
    <property type="entry name" value="ABC_transporter-like_ATP-bd"/>
</dbReference>
<proteinExistence type="inferred from homology"/>
<evidence type="ECO:0000256" key="1">
    <source>
        <dbReference type="ARBA" id="ARBA00004141"/>
    </source>
</evidence>
<feature type="transmembrane region" description="Helical" evidence="10">
    <location>
        <begin position="1297"/>
        <end position="1320"/>
    </location>
</feature>
<evidence type="ECO:0000313" key="12">
    <source>
        <dbReference type="EMBL" id="KAF2179586.1"/>
    </source>
</evidence>
<dbReference type="Pfam" id="PF06422">
    <property type="entry name" value="PDR_CDR"/>
    <property type="match status" value="1"/>
</dbReference>
<keyword evidence="6" id="KW-0067">ATP-binding</keyword>
<dbReference type="Pfam" id="PF14510">
    <property type="entry name" value="ABC_trans_N"/>
    <property type="match status" value="1"/>
</dbReference>
<keyword evidence="5" id="KW-0547">Nucleotide-binding</keyword>
<organism evidence="12 13">
    <name type="scientific">Zopfia rhizophila CBS 207.26</name>
    <dbReference type="NCBI Taxonomy" id="1314779"/>
    <lineage>
        <taxon>Eukaryota</taxon>
        <taxon>Fungi</taxon>
        <taxon>Dikarya</taxon>
        <taxon>Ascomycota</taxon>
        <taxon>Pezizomycotina</taxon>
        <taxon>Dothideomycetes</taxon>
        <taxon>Dothideomycetes incertae sedis</taxon>
        <taxon>Zopfiaceae</taxon>
        <taxon>Zopfia</taxon>
    </lineage>
</organism>
<dbReference type="EMBL" id="ML994665">
    <property type="protein sequence ID" value="KAF2179586.1"/>
    <property type="molecule type" value="Genomic_DNA"/>
</dbReference>
<reference evidence="12" key="1">
    <citation type="journal article" date="2020" name="Stud. Mycol.">
        <title>101 Dothideomycetes genomes: a test case for predicting lifestyles and emergence of pathogens.</title>
        <authorList>
            <person name="Haridas S."/>
            <person name="Albert R."/>
            <person name="Binder M."/>
            <person name="Bloem J."/>
            <person name="Labutti K."/>
            <person name="Salamov A."/>
            <person name="Andreopoulos B."/>
            <person name="Baker S."/>
            <person name="Barry K."/>
            <person name="Bills G."/>
            <person name="Bluhm B."/>
            <person name="Cannon C."/>
            <person name="Castanera R."/>
            <person name="Culley D."/>
            <person name="Daum C."/>
            <person name="Ezra D."/>
            <person name="Gonzalez J."/>
            <person name="Henrissat B."/>
            <person name="Kuo A."/>
            <person name="Liang C."/>
            <person name="Lipzen A."/>
            <person name="Lutzoni F."/>
            <person name="Magnuson J."/>
            <person name="Mondo S."/>
            <person name="Nolan M."/>
            <person name="Ohm R."/>
            <person name="Pangilinan J."/>
            <person name="Park H.-J."/>
            <person name="Ramirez L."/>
            <person name="Alfaro M."/>
            <person name="Sun H."/>
            <person name="Tritt A."/>
            <person name="Yoshinaga Y."/>
            <person name="Zwiers L.-H."/>
            <person name="Turgeon B."/>
            <person name="Goodwin S."/>
            <person name="Spatafora J."/>
            <person name="Crous P."/>
            <person name="Grigoriev I."/>
        </authorList>
    </citation>
    <scope>NUCLEOTIDE SEQUENCE</scope>
    <source>
        <strain evidence="12">CBS 207.26</strain>
    </source>
</reference>
<dbReference type="SUPFAM" id="SSF52540">
    <property type="entry name" value="P-loop containing nucleoside triphosphate hydrolases"/>
    <property type="match status" value="2"/>
</dbReference>
<dbReference type="OrthoDB" id="245989at2759"/>
<dbReference type="InterPro" id="IPR029481">
    <property type="entry name" value="ABC_trans_N"/>
</dbReference>
<evidence type="ECO:0000256" key="6">
    <source>
        <dbReference type="ARBA" id="ARBA00022840"/>
    </source>
</evidence>
<dbReference type="InterPro" id="IPR043926">
    <property type="entry name" value="ABCG_dom"/>
</dbReference>
<keyword evidence="3" id="KW-0813">Transport</keyword>
<feature type="transmembrane region" description="Helical" evidence="10">
    <location>
        <begin position="1205"/>
        <end position="1227"/>
    </location>
</feature>
<dbReference type="InterPro" id="IPR034003">
    <property type="entry name" value="ABCG_PDR_2"/>
</dbReference>
<feature type="domain" description="ABC transporter" evidence="11">
    <location>
        <begin position="149"/>
        <end position="403"/>
    </location>
</feature>
<feature type="transmembrane region" description="Helical" evidence="10">
    <location>
        <begin position="1239"/>
        <end position="1261"/>
    </location>
</feature>
<dbReference type="Pfam" id="PF19055">
    <property type="entry name" value="ABC2_membrane_7"/>
    <property type="match status" value="2"/>
</dbReference>
<dbReference type="CDD" id="cd03232">
    <property type="entry name" value="ABCG_PDR_domain2"/>
    <property type="match status" value="1"/>
</dbReference>
<evidence type="ECO:0000259" key="11">
    <source>
        <dbReference type="PROSITE" id="PS50893"/>
    </source>
</evidence>
<evidence type="ECO:0000256" key="5">
    <source>
        <dbReference type="ARBA" id="ARBA00022741"/>
    </source>
</evidence>
<dbReference type="PANTHER" id="PTHR19241">
    <property type="entry name" value="ATP-BINDING CASSETTE TRANSPORTER"/>
    <property type="match status" value="1"/>
</dbReference>
<dbReference type="GO" id="GO:0016887">
    <property type="term" value="F:ATP hydrolysis activity"/>
    <property type="evidence" value="ECO:0007669"/>
    <property type="project" value="InterPro"/>
</dbReference>
<evidence type="ECO:0000256" key="9">
    <source>
        <dbReference type="SAM" id="MobiDB-lite"/>
    </source>
</evidence>
<keyword evidence="7 10" id="KW-1133">Transmembrane helix</keyword>
<evidence type="ECO:0000256" key="7">
    <source>
        <dbReference type="ARBA" id="ARBA00022989"/>
    </source>
</evidence>
<dbReference type="PROSITE" id="PS50893">
    <property type="entry name" value="ABC_TRANSPORTER_2"/>
    <property type="match status" value="2"/>
</dbReference>
<dbReference type="Pfam" id="PF01061">
    <property type="entry name" value="ABC2_membrane"/>
    <property type="match status" value="2"/>
</dbReference>
<dbReference type="FunFam" id="3.40.50.300:FF:000054">
    <property type="entry name" value="ABC multidrug transporter atrF"/>
    <property type="match status" value="1"/>
</dbReference>
<feature type="transmembrane region" description="Helical" evidence="10">
    <location>
        <begin position="500"/>
        <end position="520"/>
    </location>
</feature>
<feature type="transmembrane region" description="Helical" evidence="10">
    <location>
        <begin position="1273"/>
        <end position="1290"/>
    </location>
</feature>
<feature type="transmembrane region" description="Helical" evidence="10">
    <location>
        <begin position="614"/>
        <end position="636"/>
    </location>
</feature>
<dbReference type="GO" id="GO:0005524">
    <property type="term" value="F:ATP binding"/>
    <property type="evidence" value="ECO:0007669"/>
    <property type="project" value="UniProtKB-KW"/>
</dbReference>
<gene>
    <name evidence="12" type="ORF">K469DRAFT_798682</name>
</gene>
<feature type="transmembrane region" description="Helical" evidence="10">
    <location>
        <begin position="1395"/>
        <end position="1413"/>
    </location>
</feature>
<keyword evidence="13" id="KW-1185">Reference proteome</keyword>